<reference evidence="1" key="1">
    <citation type="submission" date="2020-09" db="EMBL/GenBank/DDBJ databases">
        <title>Draft Genome Sequence of Paenibacillus sp. WST5.</title>
        <authorList>
            <person name="Bao Z."/>
        </authorList>
    </citation>
    <scope>NUCLEOTIDE SEQUENCE</scope>
    <source>
        <strain evidence="1">WST5</strain>
    </source>
</reference>
<accession>A0A926KRN6</accession>
<dbReference type="RefSeq" id="WP_188175859.1">
    <property type="nucleotide sequence ID" value="NZ_JACVVD010000006.1"/>
</dbReference>
<protein>
    <recommendedName>
        <fullName evidence="3">WYL domain-containing protein</fullName>
    </recommendedName>
</protein>
<gene>
    <name evidence="1" type="ORF">ICC18_18280</name>
</gene>
<name>A0A926KRN6_9BACL</name>
<keyword evidence="2" id="KW-1185">Reference proteome</keyword>
<evidence type="ECO:0000313" key="2">
    <source>
        <dbReference type="Proteomes" id="UP000650466"/>
    </source>
</evidence>
<evidence type="ECO:0000313" key="1">
    <source>
        <dbReference type="EMBL" id="MBD0382068.1"/>
    </source>
</evidence>
<sequence length="63" mass="7357">MHRHIGRIIEIIYLDSKGIFTKRHIRVDSVNADMVKAYCLTAKAPRVFRIDRIMAVQAVKRYA</sequence>
<organism evidence="1 2">
    <name type="scientific">Paenibacillus sedimenti</name>
    <dbReference type="NCBI Taxonomy" id="2770274"/>
    <lineage>
        <taxon>Bacteria</taxon>
        <taxon>Bacillati</taxon>
        <taxon>Bacillota</taxon>
        <taxon>Bacilli</taxon>
        <taxon>Bacillales</taxon>
        <taxon>Paenibacillaceae</taxon>
        <taxon>Paenibacillus</taxon>
    </lineage>
</organism>
<dbReference type="EMBL" id="JACVVD010000006">
    <property type="protein sequence ID" value="MBD0382068.1"/>
    <property type="molecule type" value="Genomic_DNA"/>
</dbReference>
<dbReference type="Proteomes" id="UP000650466">
    <property type="component" value="Unassembled WGS sequence"/>
</dbReference>
<proteinExistence type="predicted"/>
<dbReference type="AlphaFoldDB" id="A0A926KRN6"/>
<comment type="caution">
    <text evidence="1">The sequence shown here is derived from an EMBL/GenBank/DDBJ whole genome shotgun (WGS) entry which is preliminary data.</text>
</comment>
<evidence type="ECO:0008006" key="3">
    <source>
        <dbReference type="Google" id="ProtNLM"/>
    </source>
</evidence>